<feature type="region of interest" description="Disordered" evidence="1">
    <location>
        <begin position="1"/>
        <end position="28"/>
    </location>
</feature>
<comment type="caution">
    <text evidence="2">The sequence shown here is derived from an EMBL/GenBank/DDBJ whole genome shotgun (WGS) entry which is preliminary data.</text>
</comment>
<dbReference type="EMBL" id="JADXDR010000022">
    <property type="protein sequence ID" value="KAI7844979.1"/>
    <property type="molecule type" value="Genomic_DNA"/>
</dbReference>
<evidence type="ECO:0000313" key="3">
    <source>
        <dbReference type="Proteomes" id="UP001205105"/>
    </source>
</evidence>
<feature type="compositionally biased region" description="Polar residues" evidence="1">
    <location>
        <begin position="1"/>
        <end position="18"/>
    </location>
</feature>
<dbReference type="AlphaFoldDB" id="A0AAD5E208"/>
<sequence length="125" mass="13241">MSSLERTWSSASSRSGVTPLSGDTWPAEGLGGCRGTGQALPFFVGGYASSGCAGALPLGRHELKTNTSMKSSQFFQNLSTSLLLAMETKEPAQELSPTSVVNFTFEEEIEIEEEIARGELACATD</sequence>
<accession>A0AAD5E208</accession>
<protein>
    <submittedName>
        <fullName evidence="2">Uncharacterized protein</fullName>
    </submittedName>
</protein>
<keyword evidence="3" id="KW-1185">Reference proteome</keyword>
<evidence type="ECO:0000256" key="1">
    <source>
        <dbReference type="SAM" id="MobiDB-lite"/>
    </source>
</evidence>
<proteinExistence type="predicted"/>
<name>A0AAD5E208_9CHLO</name>
<evidence type="ECO:0000313" key="2">
    <source>
        <dbReference type="EMBL" id="KAI7844979.1"/>
    </source>
</evidence>
<reference evidence="2" key="1">
    <citation type="submission" date="2020-11" db="EMBL/GenBank/DDBJ databases">
        <title>Chlorella ohadii genome sequencing and assembly.</title>
        <authorList>
            <person name="Murik O."/>
            <person name="Treves H."/>
            <person name="Kedem I."/>
            <person name="Shotland Y."/>
            <person name="Kaplan A."/>
        </authorList>
    </citation>
    <scope>NUCLEOTIDE SEQUENCE</scope>
    <source>
        <strain evidence="2">1</strain>
    </source>
</reference>
<dbReference type="Proteomes" id="UP001205105">
    <property type="component" value="Unassembled WGS sequence"/>
</dbReference>
<organism evidence="2 3">
    <name type="scientific">Chlorella ohadii</name>
    <dbReference type="NCBI Taxonomy" id="2649997"/>
    <lineage>
        <taxon>Eukaryota</taxon>
        <taxon>Viridiplantae</taxon>
        <taxon>Chlorophyta</taxon>
        <taxon>core chlorophytes</taxon>
        <taxon>Trebouxiophyceae</taxon>
        <taxon>Chlorellales</taxon>
        <taxon>Chlorellaceae</taxon>
        <taxon>Chlorella clade</taxon>
        <taxon>Chlorella</taxon>
    </lineage>
</organism>
<gene>
    <name evidence="2" type="ORF">COHA_001345</name>
</gene>